<dbReference type="InterPro" id="IPR027267">
    <property type="entry name" value="AH/BAR_dom_sf"/>
</dbReference>
<feature type="compositionally biased region" description="Polar residues" evidence="8">
    <location>
        <begin position="354"/>
        <end position="364"/>
    </location>
</feature>
<reference evidence="11" key="1">
    <citation type="submission" date="2022-11" db="UniProtKB">
        <authorList>
            <consortium name="EnsemblMetazoa"/>
        </authorList>
    </citation>
    <scope>IDENTIFICATION</scope>
</reference>
<dbReference type="EnsemblMetazoa" id="XM_038222861.1">
    <property type="protein sequence ID" value="XP_038078789.1"/>
    <property type="gene ID" value="LOC119746074"/>
</dbReference>
<feature type="region of interest" description="Disordered" evidence="8">
    <location>
        <begin position="283"/>
        <end position="365"/>
    </location>
</feature>
<dbReference type="SUPFAM" id="SSF50044">
    <property type="entry name" value="SH3-domain"/>
    <property type="match status" value="1"/>
</dbReference>
<evidence type="ECO:0000256" key="1">
    <source>
        <dbReference type="ARBA" id="ARBA00004308"/>
    </source>
</evidence>
<dbReference type="GO" id="GO:0005543">
    <property type="term" value="F:phospholipid binding"/>
    <property type="evidence" value="ECO:0007669"/>
    <property type="project" value="TreeGrafter"/>
</dbReference>
<dbReference type="PANTHER" id="PTHR46514:SF3">
    <property type="entry name" value="AMPHIPHYSIN"/>
    <property type="match status" value="1"/>
</dbReference>
<name>A0A914BRK0_PATMI</name>
<feature type="domain" description="SH3" evidence="9">
    <location>
        <begin position="368"/>
        <end position="432"/>
    </location>
</feature>
<dbReference type="PRINTS" id="PR01251">
    <property type="entry name" value="AMPHIPHYSIN"/>
</dbReference>
<dbReference type="PANTHER" id="PTHR46514">
    <property type="entry name" value="AMPHIPHYSIN"/>
    <property type="match status" value="1"/>
</dbReference>
<dbReference type="SMART" id="SM00326">
    <property type="entry name" value="SH3"/>
    <property type="match status" value="1"/>
</dbReference>
<evidence type="ECO:0008006" key="13">
    <source>
        <dbReference type="Google" id="ProtNLM"/>
    </source>
</evidence>
<dbReference type="InterPro" id="IPR036028">
    <property type="entry name" value="SH3-like_dom_sf"/>
</dbReference>
<dbReference type="Gene3D" id="2.30.30.40">
    <property type="entry name" value="SH3 Domains"/>
    <property type="match status" value="1"/>
</dbReference>
<dbReference type="OMA" id="QEYDYYN"/>
<dbReference type="PROSITE" id="PS50002">
    <property type="entry name" value="SH3"/>
    <property type="match status" value="1"/>
</dbReference>
<dbReference type="Proteomes" id="UP000887568">
    <property type="component" value="Unplaced"/>
</dbReference>
<keyword evidence="12" id="KW-1185">Reference proteome</keyword>
<proteinExistence type="predicted"/>
<dbReference type="GeneID" id="119746074"/>
<keyword evidence="4" id="KW-0963">Cytoplasm</keyword>
<dbReference type="GO" id="GO:0005886">
    <property type="term" value="C:plasma membrane"/>
    <property type="evidence" value="ECO:0007669"/>
    <property type="project" value="TreeGrafter"/>
</dbReference>
<evidence type="ECO:0000313" key="12">
    <source>
        <dbReference type="Proteomes" id="UP000887568"/>
    </source>
</evidence>
<dbReference type="RefSeq" id="XP_038078789.1">
    <property type="nucleotide sequence ID" value="XM_038222861.1"/>
</dbReference>
<dbReference type="SMART" id="SM00721">
    <property type="entry name" value="BAR"/>
    <property type="match status" value="1"/>
</dbReference>
<dbReference type="FunFam" id="2.30.30.40:FF:000172">
    <property type="entry name" value="Amphiphysin, isoform B"/>
    <property type="match status" value="1"/>
</dbReference>
<dbReference type="SUPFAM" id="SSF103657">
    <property type="entry name" value="BAR/IMD domain-like"/>
    <property type="match status" value="1"/>
</dbReference>
<evidence type="ECO:0000256" key="2">
    <source>
        <dbReference type="ARBA" id="ARBA00004496"/>
    </source>
</evidence>
<dbReference type="InterPro" id="IPR004148">
    <property type="entry name" value="BAR_dom"/>
</dbReference>
<evidence type="ECO:0000256" key="3">
    <source>
        <dbReference type="ARBA" id="ARBA00022443"/>
    </source>
</evidence>
<accession>A0A914BRK0</accession>
<protein>
    <recommendedName>
        <fullName evidence="13">Amphiphysin</fullName>
    </recommendedName>
</protein>
<feature type="compositionally biased region" description="Low complexity" evidence="8">
    <location>
        <begin position="286"/>
        <end position="308"/>
    </location>
</feature>
<dbReference type="GO" id="GO:0012505">
    <property type="term" value="C:endomembrane system"/>
    <property type="evidence" value="ECO:0007669"/>
    <property type="project" value="UniProtKB-SubCell"/>
</dbReference>
<dbReference type="Pfam" id="PF03114">
    <property type="entry name" value="BAR"/>
    <property type="match status" value="1"/>
</dbReference>
<evidence type="ECO:0000259" key="10">
    <source>
        <dbReference type="PROSITE" id="PS51021"/>
    </source>
</evidence>
<dbReference type="Pfam" id="PF07653">
    <property type="entry name" value="SH3_2"/>
    <property type="match status" value="1"/>
</dbReference>
<evidence type="ECO:0000256" key="5">
    <source>
        <dbReference type="ARBA" id="ARBA00023054"/>
    </source>
</evidence>
<dbReference type="FunFam" id="1.20.1270.60:FF:000013">
    <property type="entry name" value="Amphiphysin isoform 2"/>
    <property type="match status" value="1"/>
</dbReference>
<comment type="subcellular location">
    <subcellularLocation>
        <location evidence="2">Cytoplasm</location>
    </subcellularLocation>
    <subcellularLocation>
        <location evidence="1">Endomembrane system</location>
    </subcellularLocation>
</comment>
<dbReference type="Gene3D" id="1.20.1270.60">
    <property type="entry name" value="Arfaptin homology (AH) domain/BAR domain"/>
    <property type="match status" value="1"/>
</dbReference>
<evidence type="ECO:0000256" key="6">
    <source>
        <dbReference type="ARBA" id="ARBA00023136"/>
    </source>
</evidence>
<keyword evidence="5" id="KW-0175">Coiled coil</keyword>
<dbReference type="PROSITE" id="PS51021">
    <property type="entry name" value="BAR"/>
    <property type="match status" value="1"/>
</dbReference>
<dbReference type="AlphaFoldDB" id="A0A914BRK0"/>
<keyword evidence="6" id="KW-0472">Membrane</keyword>
<dbReference type="OrthoDB" id="446293at2759"/>
<sequence>MADRKSTFKSSILTKNLTRTKEKVLLKLGKVDETRDAAFDLYAQNFNQQQAAASRLQKELKNYVSCVRAMSTASRSLHDALENIYESDWVKSSQIPQSKETLELLWDDYQKKLNDQVVNPLFTYQSKFPDVKKRVEKRGRKMIDFDSARHNLETLKKKDDLKATKAQETYNEAKKMYEDINNEMLEELPALYDSRIPFYATTFQLFYGAEATLHEELGKMTLELSNIMEELYEETSKGTFDIKRLSTIGSPDVVGNAHPPGVSTPDNSIYEVQIPEHYNEREVAPRPEAQQQPQQQQEATTPAAAAAARNEEDDEDDAFEYQVPRPAEAAPIEMRGTSQNGEEARAAPPLASPETVSPNKSNSELPPGVVYRVRATHNYVRRDSDELTFDKGDTIDVLQFDDPDDQDDGWSLGIKTTDGSKGVFPDNFTVRF</sequence>
<keyword evidence="3 7" id="KW-0728">SH3 domain</keyword>
<dbReference type="InterPro" id="IPR003005">
    <property type="entry name" value="Amphiphysin"/>
</dbReference>
<feature type="domain" description="BAR" evidence="10">
    <location>
        <begin position="24"/>
        <end position="237"/>
    </location>
</feature>
<dbReference type="InterPro" id="IPR001452">
    <property type="entry name" value="SH3_domain"/>
</dbReference>
<evidence type="ECO:0000256" key="8">
    <source>
        <dbReference type="SAM" id="MobiDB-lite"/>
    </source>
</evidence>
<organism evidence="11 12">
    <name type="scientific">Patiria miniata</name>
    <name type="common">Bat star</name>
    <name type="synonym">Asterina miniata</name>
    <dbReference type="NCBI Taxonomy" id="46514"/>
    <lineage>
        <taxon>Eukaryota</taxon>
        <taxon>Metazoa</taxon>
        <taxon>Echinodermata</taxon>
        <taxon>Eleutherozoa</taxon>
        <taxon>Asterozoa</taxon>
        <taxon>Asteroidea</taxon>
        <taxon>Valvatacea</taxon>
        <taxon>Valvatida</taxon>
        <taxon>Asterinidae</taxon>
        <taxon>Patiria</taxon>
    </lineage>
</organism>
<dbReference type="GO" id="GO:0005737">
    <property type="term" value="C:cytoplasm"/>
    <property type="evidence" value="ECO:0007669"/>
    <property type="project" value="UniProtKB-SubCell"/>
</dbReference>
<evidence type="ECO:0000256" key="4">
    <source>
        <dbReference type="ARBA" id="ARBA00022490"/>
    </source>
</evidence>
<evidence type="ECO:0000259" key="9">
    <source>
        <dbReference type="PROSITE" id="PS50002"/>
    </source>
</evidence>
<evidence type="ECO:0000256" key="7">
    <source>
        <dbReference type="PROSITE-ProRule" id="PRU00192"/>
    </source>
</evidence>
<evidence type="ECO:0000313" key="11">
    <source>
        <dbReference type="EnsemblMetazoa" id="XP_038078789.1"/>
    </source>
</evidence>